<dbReference type="EMBL" id="JACRTB010000010">
    <property type="protein sequence ID" value="MBC8576308.1"/>
    <property type="molecule type" value="Genomic_DNA"/>
</dbReference>
<evidence type="ECO:0000256" key="2">
    <source>
        <dbReference type="ARBA" id="ARBA00015195"/>
    </source>
</evidence>
<dbReference type="Proteomes" id="UP000658131">
    <property type="component" value="Unassembled WGS sequence"/>
</dbReference>
<dbReference type="InterPro" id="IPR053712">
    <property type="entry name" value="Bac_CellDiv_Activator"/>
</dbReference>
<proteinExistence type="predicted"/>
<comment type="caution">
    <text evidence="11">The sequence shown here is derived from an EMBL/GenBank/DDBJ whole genome shotgun (WGS) entry which is preliminary data.</text>
</comment>
<dbReference type="PANTHER" id="PTHR34981">
    <property type="entry name" value="CELL DIVISION PROTEIN ZAPA"/>
    <property type="match status" value="1"/>
</dbReference>
<evidence type="ECO:0000256" key="4">
    <source>
        <dbReference type="ARBA" id="ARBA00022618"/>
    </source>
</evidence>
<comment type="function">
    <text evidence="7">Activator of cell division through the inhibition of FtsZ GTPase activity, therefore promoting FtsZ assembly into bundles of protofilaments necessary for the formation of the division Z ring. It is recruited early at mid-cell but it is not essential for cell division.</text>
</comment>
<comment type="subcellular location">
    <subcellularLocation>
        <location evidence="1">Cytoplasm</location>
    </subcellularLocation>
</comment>
<name>A0ABR7NIR3_9FIRM</name>
<gene>
    <name evidence="11" type="ORF">H8717_07800</name>
</gene>
<evidence type="ECO:0000256" key="5">
    <source>
        <dbReference type="ARBA" id="ARBA00023210"/>
    </source>
</evidence>
<dbReference type="RefSeq" id="WP_262399839.1">
    <property type="nucleotide sequence ID" value="NZ_JACRTB010000010.1"/>
</dbReference>
<keyword evidence="3" id="KW-0963">Cytoplasm</keyword>
<evidence type="ECO:0000256" key="8">
    <source>
        <dbReference type="ARBA" id="ARBA00026068"/>
    </source>
</evidence>
<organism evidence="11 12">
    <name type="scientific">Yanshouia hominis</name>
    <dbReference type="NCBI Taxonomy" id="2763673"/>
    <lineage>
        <taxon>Bacteria</taxon>
        <taxon>Bacillati</taxon>
        <taxon>Bacillota</taxon>
        <taxon>Clostridia</taxon>
        <taxon>Eubacteriales</taxon>
        <taxon>Oscillospiraceae</taxon>
        <taxon>Yanshouia</taxon>
    </lineage>
</organism>
<feature type="coiled-coil region" evidence="10">
    <location>
        <begin position="77"/>
        <end position="111"/>
    </location>
</feature>
<dbReference type="Pfam" id="PF05164">
    <property type="entry name" value="ZapA"/>
    <property type="match status" value="1"/>
</dbReference>
<reference evidence="11 12" key="1">
    <citation type="submission" date="2020-08" db="EMBL/GenBank/DDBJ databases">
        <title>Genome public.</title>
        <authorList>
            <person name="Liu C."/>
            <person name="Sun Q."/>
        </authorList>
    </citation>
    <scope>NUCLEOTIDE SEQUENCE [LARGE SCALE GENOMIC DNA]</scope>
    <source>
        <strain evidence="11 12">BX1</strain>
    </source>
</reference>
<evidence type="ECO:0000313" key="11">
    <source>
        <dbReference type="EMBL" id="MBC8576308.1"/>
    </source>
</evidence>
<keyword evidence="12" id="KW-1185">Reference proteome</keyword>
<comment type="subunit">
    <text evidence="8">Homodimer. Interacts with FtsZ.</text>
</comment>
<evidence type="ECO:0000256" key="6">
    <source>
        <dbReference type="ARBA" id="ARBA00023306"/>
    </source>
</evidence>
<dbReference type="InterPro" id="IPR007838">
    <property type="entry name" value="Cell_div_ZapA-like"/>
</dbReference>
<accession>A0ABR7NIR3</accession>
<dbReference type="SUPFAM" id="SSF102829">
    <property type="entry name" value="Cell division protein ZapA-like"/>
    <property type="match status" value="1"/>
</dbReference>
<keyword evidence="10" id="KW-0175">Coiled coil</keyword>
<protein>
    <recommendedName>
        <fullName evidence="2">Cell division protein ZapA</fullName>
    </recommendedName>
    <alternativeName>
        <fullName evidence="9">Z ring-associated protein ZapA</fullName>
    </alternativeName>
</protein>
<keyword evidence="6" id="KW-0131">Cell cycle</keyword>
<evidence type="ECO:0000313" key="12">
    <source>
        <dbReference type="Proteomes" id="UP000658131"/>
    </source>
</evidence>
<dbReference type="InterPro" id="IPR036192">
    <property type="entry name" value="Cell_div_ZapA-like_sf"/>
</dbReference>
<evidence type="ECO:0000256" key="7">
    <source>
        <dbReference type="ARBA" id="ARBA00024910"/>
    </source>
</evidence>
<evidence type="ECO:0000256" key="10">
    <source>
        <dbReference type="SAM" id="Coils"/>
    </source>
</evidence>
<dbReference type="PANTHER" id="PTHR34981:SF1">
    <property type="entry name" value="CELL DIVISION PROTEIN ZAPA"/>
    <property type="match status" value="1"/>
</dbReference>
<evidence type="ECO:0000256" key="3">
    <source>
        <dbReference type="ARBA" id="ARBA00022490"/>
    </source>
</evidence>
<keyword evidence="5" id="KW-0717">Septation</keyword>
<dbReference type="GO" id="GO:0051301">
    <property type="term" value="P:cell division"/>
    <property type="evidence" value="ECO:0007669"/>
    <property type="project" value="UniProtKB-KW"/>
</dbReference>
<evidence type="ECO:0000256" key="9">
    <source>
        <dbReference type="ARBA" id="ARBA00033158"/>
    </source>
</evidence>
<evidence type="ECO:0000256" key="1">
    <source>
        <dbReference type="ARBA" id="ARBA00004496"/>
    </source>
</evidence>
<sequence length="120" mass="13821">MTNRVKIEILGAEYTIATPEEEEYVRRLAREIDAQVSQLLDSDSKLSPNAALILTALSYADSFYKSEQSADHMRSQLSDYLEDAARARIELDDAKREMEKMRRQLELLTKVSQSPERRNP</sequence>
<keyword evidence="4 11" id="KW-0132">Cell division</keyword>
<dbReference type="Gene3D" id="6.10.250.790">
    <property type="match status" value="1"/>
</dbReference>